<keyword evidence="2" id="KW-1185">Reference proteome</keyword>
<dbReference type="Proteomes" id="UP000199163">
    <property type="component" value="Unassembled WGS sequence"/>
</dbReference>
<dbReference type="STRING" id="568899.SAMN05192534_1242"/>
<name>A0A1G8IFX3_9BACI</name>
<evidence type="ECO:0000313" key="2">
    <source>
        <dbReference type="Proteomes" id="UP000199163"/>
    </source>
</evidence>
<dbReference type="EMBL" id="FNDK01000024">
    <property type="protein sequence ID" value="SDI17697.1"/>
    <property type="molecule type" value="Genomic_DNA"/>
</dbReference>
<reference evidence="2" key="1">
    <citation type="submission" date="2016-10" db="EMBL/GenBank/DDBJ databases">
        <authorList>
            <person name="Varghese N."/>
            <person name="Submissions S."/>
        </authorList>
    </citation>
    <scope>NUCLEOTIDE SEQUENCE [LARGE SCALE GENOMIC DNA]</scope>
    <source>
        <strain evidence="2">DSM 21632</strain>
    </source>
</reference>
<evidence type="ECO:0000313" key="1">
    <source>
        <dbReference type="EMBL" id="SDI17697.1"/>
    </source>
</evidence>
<protein>
    <recommendedName>
        <fullName evidence="3">Restriction endonuclease</fullName>
    </recommendedName>
</protein>
<dbReference type="AlphaFoldDB" id="A0A1G8IFX3"/>
<sequence>MENNTVSYNQYIDRSPDWNVWTPVSEEEKPLFNELIDNVKKAIEYGTRKEKGDSLEKLMTFIYDRFESAKVIPNYNIGDNQIDHFIEFIDGLTPTFIHENIGTRIIAESKNHKDSIGVREVADLYELLRSKKSKLGIFSSYKTFSHGKTMWTLSEGKRRKLALSNERYIIGFTLRELESLTENNFYTLLKQKYWNLIDELEDDYIDEEVSIPYHERLSFSLKRLRDIGILEHSVVQDALQKIEIKYGKLTN</sequence>
<accession>A0A1G8IFX3</accession>
<dbReference type="OrthoDB" id="2964988at2"/>
<organism evidence="1 2">
    <name type="scientific">Alteribacillus persepolensis</name>
    <dbReference type="NCBI Taxonomy" id="568899"/>
    <lineage>
        <taxon>Bacteria</taxon>
        <taxon>Bacillati</taxon>
        <taxon>Bacillota</taxon>
        <taxon>Bacilli</taxon>
        <taxon>Bacillales</taxon>
        <taxon>Bacillaceae</taxon>
        <taxon>Alteribacillus</taxon>
    </lineage>
</organism>
<evidence type="ECO:0008006" key="3">
    <source>
        <dbReference type="Google" id="ProtNLM"/>
    </source>
</evidence>
<gene>
    <name evidence="1" type="ORF">SAMN05192534_1242</name>
</gene>
<proteinExistence type="predicted"/>
<dbReference type="RefSeq" id="WP_091275691.1">
    <property type="nucleotide sequence ID" value="NZ_FNDK01000024.1"/>
</dbReference>